<comment type="caution">
    <text evidence="2">The sequence shown here is derived from an EMBL/GenBank/DDBJ whole genome shotgun (WGS) entry which is preliminary data.</text>
</comment>
<dbReference type="EMBL" id="JAGMWT010000006">
    <property type="protein sequence ID" value="KAH7127172.1"/>
    <property type="molecule type" value="Genomic_DNA"/>
</dbReference>
<evidence type="ECO:0000313" key="2">
    <source>
        <dbReference type="EMBL" id="KAH7127172.1"/>
    </source>
</evidence>
<name>A0A9P9INK2_9PLEO</name>
<gene>
    <name evidence="2" type="ORF">B0J11DRAFT_505881</name>
</gene>
<dbReference type="Pfam" id="PF09994">
    <property type="entry name" value="T6SS_Tle1-like_cat"/>
    <property type="match status" value="1"/>
</dbReference>
<dbReference type="PANTHER" id="PTHR33840">
    <property type="match status" value="1"/>
</dbReference>
<evidence type="ECO:0000259" key="1">
    <source>
        <dbReference type="Pfam" id="PF09994"/>
    </source>
</evidence>
<keyword evidence="3" id="KW-1185">Reference proteome</keyword>
<dbReference type="OrthoDB" id="59699at2759"/>
<dbReference type="PANTHER" id="PTHR33840:SF16">
    <property type="entry name" value="DUF2235 DOMAIN-CONTAINING PROTEIN"/>
    <property type="match status" value="1"/>
</dbReference>
<accession>A0A9P9INK2</accession>
<sequence>MSTKPTKRLVVFCDGTWCGRETGTNSNINILAKTLGTIEYNGNDPVEEPTKVFSITTNNANVTAGYQEGVGLNKTFLEYLWDGATASTIGEECISVYKYIVDHYTDEYEIYMFGFSRGAFTLRCVAGMINNCGIIKKADHSSDDLKLLCDEIYRSYRSPLKVDKPKSTKWIDFRRNNDSVWKEPRPVRVMIIADTVGSLGIPRLNAGVGFDWPEFYSQKVSSVIKEMYHAPSLHDRLWIFQPCLAFPGPGVEKCIIHQKWFPGCHYDVGRQIFRFFRSRPRNLLERIVSFIPRLLSRTIYPNEVLADVNLRWMLECLAEVHKNDKSDPIIPNLEQKINEISQRIASPQSTQPTGATGSGDVYNNVLDYGPGGRLWSLVTRIGKSTVNLLNRFFPPLGDDIKELLGIKVVLNILTATRDRRIPGEVAEYYHYENEETVITANQEVKAFTVLEQAKIKQETSKGVKRYPSRTVEAFELWKGVFGVPEMGDEARGLNGTSSSTVIEGLNGTASSTVIEGSNGEVRNRNKGS</sequence>
<dbReference type="InterPro" id="IPR018712">
    <property type="entry name" value="Tle1-like_cat"/>
</dbReference>
<evidence type="ECO:0000313" key="3">
    <source>
        <dbReference type="Proteomes" id="UP000700596"/>
    </source>
</evidence>
<proteinExistence type="predicted"/>
<reference evidence="2" key="1">
    <citation type="journal article" date="2021" name="Nat. Commun.">
        <title>Genetic determinants of endophytism in the Arabidopsis root mycobiome.</title>
        <authorList>
            <person name="Mesny F."/>
            <person name="Miyauchi S."/>
            <person name="Thiergart T."/>
            <person name="Pickel B."/>
            <person name="Atanasova L."/>
            <person name="Karlsson M."/>
            <person name="Huettel B."/>
            <person name="Barry K.W."/>
            <person name="Haridas S."/>
            <person name="Chen C."/>
            <person name="Bauer D."/>
            <person name="Andreopoulos W."/>
            <person name="Pangilinan J."/>
            <person name="LaButti K."/>
            <person name="Riley R."/>
            <person name="Lipzen A."/>
            <person name="Clum A."/>
            <person name="Drula E."/>
            <person name="Henrissat B."/>
            <person name="Kohler A."/>
            <person name="Grigoriev I.V."/>
            <person name="Martin F.M."/>
            <person name="Hacquard S."/>
        </authorList>
    </citation>
    <scope>NUCLEOTIDE SEQUENCE</scope>
    <source>
        <strain evidence="2">MPI-CAGE-CH-0243</strain>
    </source>
</reference>
<organism evidence="2 3">
    <name type="scientific">Dendryphion nanum</name>
    <dbReference type="NCBI Taxonomy" id="256645"/>
    <lineage>
        <taxon>Eukaryota</taxon>
        <taxon>Fungi</taxon>
        <taxon>Dikarya</taxon>
        <taxon>Ascomycota</taxon>
        <taxon>Pezizomycotina</taxon>
        <taxon>Dothideomycetes</taxon>
        <taxon>Pleosporomycetidae</taxon>
        <taxon>Pleosporales</taxon>
        <taxon>Torulaceae</taxon>
        <taxon>Dendryphion</taxon>
    </lineage>
</organism>
<protein>
    <recommendedName>
        <fullName evidence="1">T6SS Phospholipase effector Tle1-like catalytic domain-containing protein</fullName>
    </recommendedName>
</protein>
<dbReference type="AlphaFoldDB" id="A0A9P9INK2"/>
<feature type="domain" description="T6SS Phospholipase effector Tle1-like catalytic" evidence="1">
    <location>
        <begin position="7"/>
        <end position="315"/>
    </location>
</feature>
<dbReference type="Proteomes" id="UP000700596">
    <property type="component" value="Unassembled WGS sequence"/>
</dbReference>